<organism evidence="4 5">
    <name type="scientific">Roseateles terrae</name>
    <dbReference type="NCBI Taxonomy" id="431060"/>
    <lineage>
        <taxon>Bacteria</taxon>
        <taxon>Pseudomonadati</taxon>
        <taxon>Pseudomonadota</taxon>
        <taxon>Betaproteobacteria</taxon>
        <taxon>Burkholderiales</taxon>
        <taxon>Sphaerotilaceae</taxon>
        <taxon>Roseateles</taxon>
    </lineage>
</organism>
<evidence type="ECO:0000313" key="5">
    <source>
        <dbReference type="Proteomes" id="UP000574369"/>
    </source>
</evidence>
<proteinExistence type="predicted"/>
<protein>
    <submittedName>
        <fullName evidence="4">Membrane protein</fullName>
    </submittedName>
</protein>
<keyword evidence="5" id="KW-1185">Reference proteome</keyword>
<dbReference type="InterPro" id="IPR025392">
    <property type="entry name" value="DUF4124"/>
</dbReference>
<evidence type="ECO:0000259" key="3">
    <source>
        <dbReference type="Pfam" id="PF13511"/>
    </source>
</evidence>
<dbReference type="EMBL" id="JACHXO010000002">
    <property type="protein sequence ID" value="MBB3193884.1"/>
    <property type="molecule type" value="Genomic_DNA"/>
</dbReference>
<evidence type="ECO:0000256" key="1">
    <source>
        <dbReference type="SAM" id="MobiDB-lite"/>
    </source>
</evidence>
<feature type="compositionally biased region" description="Low complexity" evidence="1">
    <location>
        <begin position="71"/>
        <end position="92"/>
    </location>
</feature>
<accession>A0ABR6GP95</accession>
<name>A0ABR6GP95_9BURK</name>
<gene>
    <name evidence="4" type="ORF">FHS28_001269</name>
</gene>
<feature type="chain" id="PRO_5045795085" evidence="2">
    <location>
        <begin position="26"/>
        <end position="163"/>
    </location>
</feature>
<feature type="region of interest" description="Disordered" evidence="1">
    <location>
        <begin position="36"/>
        <end position="111"/>
    </location>
</feature>
<sequence length="163" mass="17457">MTAKTLSLSLLCGVVLLSLAPAVQAQWKWRDAEGRVQYSDRPPPAHVAEKDILARPSSSAQRRMTQPIPEAASAASAPASANAPAKAASDAAKAAKDRKAAEDKQRAEMNAENCRNAQDQLKLLESGIRVRQTNDAGERVVLDDSARQAQIRQAQTVISVSCK</sequence>
<feature type="signal peptide" evidence="2">
    <location>
        <begin position="1"/>
        <end position="25"/>
    </location>
</feature>
<feature type="domain" description="DUF4124" evidence="3">
    <location>
        <begin position="15"/>
        <end position="63"/>
    </location>
</feature>
<reference evidence="4 5" key="1">
    <citation type="submission" date="2020-08" db="EMBL/GenBank/DDBJ databases">
        <title>Genomic Encyclopedia of Type Strains, Phase III (KMG-III): the genomes of soil and plant-associated and newly described type strains.</title>
        <authorList>
            <person name="Whitman W."/>
        </authorList>
    </citation>
    <scope>NUCLEOTIDE SEQUENCE [LARGE SCALE GENOMIC DNA]</scope>
    <source>
        <strain evidence="4 5">CECT 7247</strain>
    </source>
</reference>
<evidence type="ECO:0000313" key="4">
    <source>
        <dbReference type="EMBL" id="MBB3193884.1"/>
    </source>
</evidence>
<comment type="caution">
    <text evidence="4">The sequence shown here is derived from an EMBL/GenBank/DDBJ whole genome shotgun (WGS) entry which is preliminary data.</text>
</comment>
<evidence type="ECO:0000256" key="2">
    <source>
        <dbReference type="SAM" id="SignalP"/>
    </source>
</evidence>
<dbReference type="Proteomes" id="UP000574369">
    <property type="component" value="Unassembled WGS sequence"/>
</dbReference>
<keyword evidence="2" id="KW-0732">Signal</keyword>
<dbReference type="RefSeq" id="WP_184294285.1">
    <property type="nucleotide sequence ID" value="NZ_JACHXO010000002.1"/>
</dbReference>
<dbReference type="Pfam" id="PF13511">
    <property type="entry name" value="DUF4124"/>
    <property type="match status" value="1"/>
</dbReference>
<feature type="compositionally biased region" description="Basic and acidic residues" evidence="1">
    <location>
        <begin position="93"/>
        <end position="109"/>
    </location>
</feature>